<proteinExistence type="predicted"/>
<dbReference type="PANTHER" id="PTHR10755:SF3">
    <property type="entry name" value="COPROPORPHYRINOGEN OXIDASE"/>
    <property type="match status" value="1"/>
</dbReference>
<protein>
    <recommendedName>
        <fullName evidence="4">Coproporphyrinogen oxidase</fullName>
    </recommendedName>
</protein>
<evidence type="ECO:0008006" key="4">
    <source>
        <dbReference type="Google" id="ProtNLM"/>
    </source>
</evidence>
<dbReference type="PIRSF" id="PIRSF000166">
    <property type="entry name" value="Coproporphyri_ox"/>
    <property type="match status" value="1"/>
</dbReference>
<evidence type="ECO:0000313" key="2">
    <source>
        <dbReference type="EMBL" id="KAK9831321.1"/>
    </source>
</evidence>
<evidence type="ECO:0000256" key="1">
    <source>
        <dbReference type="ARBA" id="ARBA00049102"/>
    </source>
</evidence>
<dbReference type="Gene3D" id="3.40.1500.10">
    <property type="entry name" value="Coproporphyrinogen III oxidase, aerobic"/>
    <property type="match status" value="1"/>
</dbReference>
<keyword evidence="3" id="KW-1185">Reference proteome</keyword>
<sequence length="300" mass="32550">MQVDIIAEAEELDNSGKRFFIDRWERDVSNLNSGYGITAVLEGGGLLEKAAVSISVVSGTLTPARARAMCERGRPGVDIQGGQPYAATALSLVFHPAHPKVPTLRADVRRFEVGGSAWFGGGCDLTPAYLNEADARAFHAFWRRLCDRHRPAPSLYEECKAACDAYFYLPARREHRGIGGVFFDDMAAGAPGGGGAVVAEAFACDVAAGVLPSWRGIAAARRQDAFGPAEREWQLLRRGRYVEFNLLIDRGVRFGLDGGRVESIMVSAPPLVAWRYMAEPKIGSAEAALLAVLREPRTWA</sequence>
<dbReference type="GO" id="GO:0005737">
    <property type="term" value="C:cytoplasm"/>
    <property type="evidence" value="ECO:0007669"/>
    <property type="project" value="TreeGrafter"/>
</dbReference>
<dbReference type="Pfam" id="PF01218">
    <property type="entry name" value="Coprogen_oxidas"/>
    <property type="match status" value="1"/>
</dbReference>
<dbReference type="InterPro" id="IPR036406">
    <property type="entry name" value="Coprogen_oxidase_aer_sf"/>
</dbReference>
<dbReference type="EMBL" id="JALJOU010000047">
    <property type="protein sequence ID" value="KAK9831321.1"/>
    <property type="molecule type" value="Genomic_DNA"/>
</dbReference>
<dbReference type="GO" id="GO:0006782">
    <property type="term" value="P:protoporphyrinogen IX biosynthetic process"/>
    <property type="evidence" value="ECO:0007669"/>
    <property type="project" value="TreeGrafter"/>
</dbReference>
<comment type="catalytic activity">
    <reaction evidence="1">
        <text>coproporphyrinogen III + O2 + 2 H(+) = protoporphyrinogen IX + 2 CO2 + 2 H2O</text>
        <dbReference type="Rhea" id="RHEA:18257"/>
        <dbReference type="ChEBI" id="CHEBI:15377"/>
        <dbReference type="ChEBI" id="CHEBI:15378"/>
        <dbReference type="ChEBI" id="CHEBI:15379"/>
        <dbReference type="ChEBI" id="CHEBI:16526"/>
        <dbReference type="ChEBI" id="CHEBI:57307"/>
        <dbReference type="ChEBI" id="CHEBI:57309"/>
        <dbReference type="EC" id="1.3.3.3"/>
    </reaction>
</comment>
<dbReference type="PRINTS" id="PR00073">
    <property type="entry name" value="COPRGNOXDASE"/>
</dbReference>
<name>A0AAW1RCU3_9CHLO</name>
<dbReference type="GO" id="GO:0004109">
    <property type="term" value="F:coproporphyrinogen oxidase activity"/>
    <property type="evidence" value="ECO:0007669"/>
    <property type="project" value="UniProtKB-EC"/>
</dbReference>
<dbReference type="SUPFAM" id="SSF102886">
    <property type="entry name" value="Coproporphyrinogen III oxidase"/>
    <property type="match status" value="1"/>
</dbReference>
<gene>
    <name evidence="2" type="ORF">WJX81_002110</name>
</gene>
<dbReference type="Proteomes" id="UP001445335">
    <property type="component" value="Unassembled WGS sequence"/>
</dbReference>
<comment type="caution">
    <text evidence="2">The sequence shown here is derived from an EMBL/GenBank/DDBJ whole genome shotgun (WGS) entry which is preliminary data.</text>
</comment>
<reference evidence="2 3" key="1">
    <citation type="journal article" date="2024" name="Nat. Commun.">
        <title>Phylogenomics reveals the evolutionary origins of lichenization in chlorophyte algae.</title>
        <authorList>
            <person name="Puginier C."/>
            <person name="Libourel C."/>
            <person name="Otte J."/>
            <person name="Skaloud P."/>
            <person name="Haon M."/>
            <person name="Grisel S."/>
            <person name="Petersen M."/>
            <person name="Berrin J.G."/>
            <person name="Delaux P.M."/>
            <person name="Dal Grande F."/>
            <person name="Keller J."/>
        </authorList>
    </citation>
    <scope>NUCLEOTIDE SEQUENCE [LARGE SCALE GENOMIC DNA]</scope>
    <source>
        <strain evidence="2 3">SAG 245.80</strain>
    </source>
</reference>
<dbReference type="InterPro" id="IPR001260">
    <property type="entry name" value="Coprogen_oxidase_aer"/>
</dbReference>
<dbReference type="AlphaFoldDB" id="A0AAW1RCU3"/>
<organism evidence="2 3">
    <name type="scientific">Elliptochloris bilobata</name>
    <dbReference type="NCBI Taxonomy" id="381761"/>
    <lineage>
        <taxon>Eukaryota</taxon>
        <taxon>Viridiplantae</taxon>
        <taxon>Chlorophyta</taxon>
        <taxon>core chlorophytes</taxon>
        <taxon>Trebouxiophyceae</taxon>
        <taxon>Trebouxiophyceae incertae sedis</taxon>
        <taxon>Elliptochloris clade</taxon>
        <taxon>Elliptochloris</taxon>
    </lineage>
</organism>
<dbReference type="PANTHER" id="PTHR10755">
    <property type="entry name" value="COPROPORPHYRINOGEN III OXIDASE, MITOCHONDRIAL"/>
    <property type="match status" value="1"/>
</dbReference>
<accession>A0AAW1RCU3</accession>
<evidence type="ECO:0000313" key="3">
    <source>
        <dbReference type="Proteomes" id="UP001445335"/>
    </source>
</evidence>